<dbReference type="InterPro" id="IPR035919">
    <property type="entry name" value="EAL_sf"/>
</dbReference>
<keyword evidence="1" id="KW-0472">Membrane</keyword>
<keyword evidence="5" id="KW-1185">Reference proteome</keyword>
<dbReference type="SMART" id="SM00267">
    <property type="entry name" value="GGDEF"/>
    <property type="match status" value="1"/>
</dbReference>
<dbReference type="EMBL" id="JAVCAP010000012">
    <property type="protein sequence ID" value="MDP8567347.1"/>
    <property type="molecule type" value="Genomic_DNA"/>
</dbReference>
<evidence type="ECO:0000313" key="5">
    <source>
        <dbReference type="Proteomes" id="UP001225906"/>
    </source>
</evidence>
<dbReference type="GO" id="GO:0071111">
    <property type="term" value="F:cyclic-guanylate-specific phosphodiesterase activity"/>
    <property type="evidence" value="ECO:0007669"/>
    <property type="project" value="UniProtKB-EC"/>
</dbReference>
<dbReference type="Pfam" id="PF00563">
    <property type="entry name" value="EAL"/>
    <property type="match status" value="1"/>
</dbReference>
<feature type="domain" description="GGDEF" evidence="3">
    <location>
        <begin position="238"/>
        <end position="370"/>
    </location>
</feature>
<reference evidence="5" key="1">
    <citation type="journal article" date="2019" name="Int. J. Syst. Evol. Microbiol.">
        <title>The Global Catalogue of Microorganisms (GCM) 10K type strain sequencing project: providing services to taxonomists for standard genome sequencing and annotation.</title>
        <authorList>
            <consortium name="The Broad Institute Genomics Platform"/>
            <consortium name="The Broad Institute Genome Sequencing Center for Infectious Disease"/>
            <person name="Wu L."/>
            <person name="Ma J."/>
        </authorList>
    </citation>
    <scope>NUCLEOTIDE SEQUENCE [LARGE SCALE GENOMIC DNA]</scope>
    <source>
        <strain evidence="5">VKM B-3159</strain>
    </source>
</reference>
<keyword evidence="1" id="KW-0812">Transmembrane</keyword>
<evidence type="ECO:0000256" key="1">
    <source>
        <dbReference type="SAM" id="Phobius"/>
    </source>
</evidence>
<proteinExistence type="predicted"/>
<dbReference type="Gene3D" id="3.30.70.270">
    <property type="match status" value="1"/>
</dbReference>
<evidence type="ECO:0000259" key="2">
    <source>
        <dbReference type="PROSITE" id="PS50883"/>
    </source>
</evidence>
<dbReference type="SUPFAM" id="SSF55073">
    <property type="entry name" value="Nucleotide cyclase"/>
    <property type="match status" value="1"/>
</dbReference>
<dbReference type="EC" id="3.1.4.52" evidence="4"/>
<feature type="transmembrane region" description="Helical" evidence="1">
    <location>
        <begin position="143"/>
        <end position="165"/>
    </location>
</feature>
<dbReference type="CDD" id="cd01948">
    <property type="entry name" value="EAL"/>
    <property type="match status" value="1"/>
</dbReference>
<dbReference type="SUPFAM" id="SSF141868">
    <property type="entry name" value="EAL domain-like"/>
    <property type="match status" value="1"/>
</dbReference>
<keyword evidence="1" id="KW-1133">Transmembrane helix</keyword>
<dbReference type="InterPro" id="IPR043128">
    <property type="entry name" value="Rev_trsase/Diguanyl_cyclase"/>
</dbReference>
<dbReference type="InterPro" id="IPR000160">
    <property type="entry name" value="GGDEF_dom"/>
</dbReference>
<evidence type="ECO:0000313" key="4">
    <source>
        <dbReference type="EMBL" id="MDP8567347.1"/>
    </source>
</evidence>
<feature type="domain" description="EAL" evidence="2">
    <location>
        <begin position="379"/>
        <end position="633"/>
    </location>
</feature>
<keyword evidence="4" id="KW-0378">Hydrolase</keyword>
<gene>
    <name evidence="4" type="ORF">Q9291_05760</name>
</gene>
<dbReference type="PROSITE" id="PS50887">
    <property type="entry name" value="GGDEF"/>
    <property type="match status" value="1"/>
</dbReference>
<dbReference type="Gene3D" id="3.20.20.450">
    <property type="entry name" value="EAL domain"/>
    <property type="match status" value="1"/>
</dbReference>
<evidence type="ECO:0000259" key="3">
    <source>
        <dbReference type="PROSITE" id="PS50887"/>
    </source>
</evidence>
<accession>A0ABT9JRZ5</accession>
<dbReference type="InterPro" id="IPR029787">
    <property type="entry name" value="Nucleotide_cyclase"/>
</dbReference>
<dbReference type="PANTHER" id="PTHR33121:SF70">
    <property type="entry name" value="SIGNALING PROTEIN YKOW"/>
    <property type="match status" value="1"/>
</dbReference>
<dbReference type="PANTHER" id="PTHR33121">
    <property type="entry name" value="CYCLIC DI-GMP PHOSPHODIESTERASE PDEF"/>
    <property type="match status" value="1"/>
</dbReference>
<protein>
    <submittedName>
        <fullName evidence="4">GGDEF domain-containing phosphodiesterase</fullName>
        <ecNumber evidence="4">3.1.4.52</ecNumber>
    </submittedName>
</protein>
<dbReference type="Proteomes" id="UP001225906">
    <property type="component" value="Unassembled WGS sequence"/>
</dbReference>
<dbReference type="SMART" id="SM00052">
    <property type="entry name" value="EAL"/>
    <property type="match status" value="1"/>
</dbReference>
<organism evidence="4 5">
    <name type="scientific">Methylophilus aquaticus</name>
    <dbReference type="NCBI Taxonomy" id="1971610"/>
    <lineage>
        <taxon>Bacteria</taxon>
        <taxon>Pseudomonadati</taxon>
        <taxon>Pseudomonadota</taxon>
        <taxon>Betaproteobacteria</taxon>
        <taxon>Nitrosomonadales</taxon>
        <taxon>Methylophilaceae</taxon>
        <taxon>Methylophilus</taxon>
    </lineage>
</organism>
<comment type="caution">
    <text evidence="4">The sequence shown here is derived from an EMBL/GenBank/DDBJ whole genome shotgun (WGS) entry which is preliminary data.</text>
</comment>
<sequence>MITKELQPDVNALNEFNTTLLSLMNDVKEYASSSNIETSQRLVTEITIKEKNIGDALNQLAIQQAADPERHAKIILLTEAYQHLSIALKPLIASSLAQHSKAPLNLMPFYEAVHDVQRALHTAQQLNAQKTASIFNDLEHTELTIVGIYLFSMLMLSALLVFAGLKTYRKIIHLLGVEPREIFYIVNTLLDGRYVNFQTASPDSLLSSLKRVFLMDKETTLPNRLGTLQILPSLNKNNDATGMMLKIHGFDNLSEYLGPQDTKRLLRLFVERVKTIQPQAVLFSRVSNSSFLIVNAYRLISDERTHEIEALLQRVQEPYDVGIRKIKIKVFMGVVKYPEDTSDFRLLIKYANTAAAKAEKAPNQYAFFEAAYIKEIQEHIETETDLSHAIDDDQLELYLQPQVDIHTEKVVAAEVLLRWKHPLKGFISPDKFIPIAEKNGQILHIGDWVLEHAIAMAVDINQHRTEAIPLSINISSHQIMMETFVDSVCDKLNKYACMPNWIKLEITESALLDNSESVLRRLFQIASYGISISLDDFGTGYSSLSYLTRYPISQIKIDRTFMSDIPLHLDNTELVRAIIKLAEILHFDVVAEGIETADQLLFLRSTSCALVQGYYYFKPMPIESFKDKILSNLEALSS</sequence>
<dbReference type="Pfam" id="PF00990">
    <property type="entry name" value="GGDEF"/>
    <property type="match status" value="1"/>
</dbReference>
<name>A0ABT9JRZ5_9PROT</name>
<dbReference type="InterPro" id="IPR001633">
    <property type="entry name" value="EAL_dom"/>
</dbReference>
<dbReference type="RefSeq" id="WP_306389072.1">
    <property type="nucleotide sequence ID" value="NZ_JAVCAP010000012.1"/>
</dbReference>
<dbReference type="InterPro" id="IPR050706">
    <property type="entry name" value="Cyclic-di-GMP_PDE-like"/>
</dbReference>
<dbReference type="PROSITE" id="PS50883">
    <property type="entry name" value="EAL"/>
    <property type="match status" value="1"/>
</dbReference>